<proteinExistence type="predicted"/>
<dbReference type="AlphaFoldDB" id="A0A1F5ECR6"/>
<dbReference type="Pfam" id="PF13439">
    <property type="entry name" value="Glyco_transf_4"/>
    <property type="match status" value="1"/>
</dbReference>
<dbReference type="PANTHER" id="PTHR12526:SF595">
    <property type="entry name" value="BLL5217 PROTEIN"/>
    <property type="match status" value="1"/>
</dbReference>
<dbReference type="PANTHER" id="PTHR12526">
    <property type="entry name" value="GLYCOSYLTRANSFERASE"/>
    <property type="match status" value="1"/>
</dbReference>
<name>A0A1F5ECR6_9BACT</name>
<feature type="domain" description="Glycosyltransferase subfamily 4-like N-terminal" evidence="2">
    <location>
        <begin position="29"/>
        <end position="149"/>
    </location>
</feature>
<reference evidence="3 4" key="1">
    <citation type="journal article" date="2016" name="Nat. Commun.">
        <title>Thousands of microbial genomes shed light on interconnected biogeochemical processes in an aquifer system.</title>
        <authorList>
            <person name="Anantharaman K."/>
            <person name="Brown C.T."/>
            <person name="Hug L.A."/>
            <person name="Sharon I."/>
            <person name="Castelle C.J."/>
            <person name="Probst A.J."/>
            <person name="Thomas B.C."/>
            <person name="Singh A."/>
            <person name="Wilkins M.J."/>
            <person name="Karaoz U."/>
            <person name="Brodie E.L."/>
            <person name="Williams K.H."/>
            <person name="Hubbard S.S."/>
            <person name="Banfield J.F."/>
        </authorList>
    </citation>
    <scope>NUCLEOTIDE SEQUENCE [LARGE SCALE GENOMIC DNA]</scope>
</reference>
<dbReference type="Proteomes" id="UP000177481">
    <property type="component" value="Unassembled WGS sequence"/>
</dbReference>
<dbReference type="GO" id="GO:0016757">
    <property type="term" value="F:glycosyltransferase activity"/>
    <property type="evidence" value="ECO:0007669"/>
    <property type="project" value="InterPro"/>
</dbReference>
<gene>
    <name evidence="3" type="ORF">A3A71_03610</name>
</gene>
<dbReference type="Gene3D" id="3.40.50.2000">
    <property type="entry name" value="Glycogen Phosphorylase B"/>
    <property type="match status" value="2"/>
</dbReference>
<protein>
    <recommendedName>
        <fullName evidence="5">Glycosyl transferase family 1 domain-containing protein</fullName>
    </recommendedName>
</protein>
<dbReference type="SUPFAM" id="SSF53756">
    <property type="entry name" value="UDP-Glycosyltransferase/glycogen phosphorylase"/>
    <property type="match status" value="1"/>
</dbReference>
<dbReference type="STRING" id="1797471.A3A71_03610"/>
<evidence type="ECO:0000313" key="4">
    <source>
        <dbReference type="Proteomes" id="UP000177481"/>
    </source>
</evidence>
<dbReference type="EMBL" id="MEZX01000001">
    <property type="protein sequence ID" value="OGD65141.1"/>
    <property type="molecule type" value="Genomic_DNA"/>
</dbReference>
<organism evidence="3 4">
    <name type="scientific">Candidatus Berkelbacteria bacterium RIFCSPLOWO2_01_FULL_50_28</name>
    <dbReference type="NCBI Taxonomy" id="1797471"/>
    <lineage>
        <taxon>Bacteria</taxon>
        <taxon>Candidatus Berkelbacteria</taxon>
    </lineage>
</organism>
<sequence length="358" mass="40855">MKIAKFITSKHTFPYPKGKIFAPYDVADLLTRELLAQGHEVTWFAPKGTITPAKLVDCDMLASSEDPRWNTAEPALTREIRLWSDSVFLSHLATQANEFDIIHFDSFSLALPFARLMNGKPVVVTLHNPFDSEFVIEQTRVHADLKNIHYVSISDNQRLPNPEIQYIKTIYHGLELDKHPWTEKPGDRWLFAARIVPYKGAHTAIEIAQKAGIKLDIAGPVFDDPKNKEYFETQIKPHLDGEKIRYVGPIPREELFFHYYPAARGFLFPLEWEEPFGLTVIESLAAGSPVVCFPKGSMPELIEDGKTGFLPKTVDEAVAAVKKIDQISRSYCRYVAEQRFSTERVTKEYLEVFEQLTK</sequence>
<evidence type="ECO:0000259" key="2">
    <source>
        <dbReference type="Pfam" id="PF13439"/>
    </source>
</evidence>
<evidence type="ECO:0000259" key="1">
    <source>
        <dbReference type="Pfam" id="PF00534"/>
    </source>
</evidence>
<dbReference type="Pfam" id="PF00534">
    <property type="entry name" value="Glycos_transf_1"/>
    <property type="match status" value="1"/>
</dbReference>
<accession>A0A1F5ECR6</accession>
<dbReference type="InterPro" id="IPR028098">
    <property type="entry name" value="Glyco_trans_4-like_N"/>
</dbReference>
<comment type="caution">
    <text evidence="3">The sequence shown here is derived from an EMBL/GenBank/DDBJ whole genome shotgun (WGS) entry which is preliminary data.</text>
</comment>
<evidence type="ECO:0000313" key="3">
    <source>
        <dbReference type="EMBL" id="OGD65141.1"/>
    </source>
</evidence>
<evidence type="ECO:0008006" key="5">
    <source>
        <dbReference type="Google" id="ProtNLM"/>
    </source>
</evidence>
<dbReference type="CDD" id="cd03802">
    <property type="entry name" value="GT4_AviGT4-like"/>
    <property type="match status" value="1"/>
</dbReference>
<feature type="domain" description="Glycosyl transferase family 1" evidence="1">
    <location>
        <begin position="189"/>
        <end position="329"/>
    </location>
</feature>
<dbReference type="InterPro" id="IPR001296">
    <property type="entry name" value="Glyco_trans_1"/>
</dbReference>